<gene>
    <name evidence="1" type="ORF">OWO01_08005</name>
</gene>
<sequence>MVFSYKNFRGDTYYLHSTQTKKGNPRYHFAKKIDESTSEDKFPKGYEVYEEPNGKVYARKKTKAMLNPAEISIISDGMKKYSEVSDFKLDIKKNIVSIYANESTEEESLIPLSLKHKYYEAKMRFILIDEEARTFVVERFCYLGSVDDWIDLDCSDDLSELVKEYVQHIGKESFYELM</sequence>
<protein>
    <submittedName>
        <fullName evidence="1">Uncharacterized protein</fullName>
    </submittedName>
</protein>
<evidence type="ECO:0000313" key="1">
    <source>
        <dbReference type="EMBL" id="MCZ0703152.1"/>
    </source>
</evidence>
<dbReference type="EMBL" id="JAPRAT010000013">
    <property type="protein sequence ID" value="MCZ0703152.1"/>
    <property type="molecule type" value="Genomic_DNA"/>
</dbReference>
<comment type="caution">
    <text evidence="1">The sequence shown here is derived from an EMBL/GenBank/DDBJ whole genome shotgun (WGS) entry which is preliminary data.</text>
</comment>
<dbReference type="RefSeq" id="WP_268779923.1">
    <property type="nucleotide sequence ID" value="NZ_JAPRAT010000013.1"/>
</dbReference>
<reference evidence="1" key="1">
    <citation type="submission" date="2022-11" db="EMBL/GenBank/DDBJ databases">
        <title>WGS of Natronobacillus azotifigens 24KS-1, an anaerobic diazotrophic haloalkaliphile from soda-rich habitats.</title>
        <authorList>
            <person name="Sorokin D.Y."/>
            <person name="Merkel A.Y."/>
        </authorList>
    </citation>
    <scope>NUCLEOTIDE SEQUENCE</scope>
    <source>
        <strain evidence="1">24KS-1</strain>
    </source>
</reference>
<accession>A0A9J6RBT4</accession>
<name>A0A9J6RBT4_9BACI</name>
<proteinExistence type="predicted"/>
<organism evidence="1 2">
    <name type="scientific">Natronobacillus azotifigens</name>
    <dbReference type="NCBI Taxonomy" id="472978"/>
    <lineage>
        <taxon>Bacteria</taxon>
        <taxon>Bacillati</taxon>
        <taxon>Bacillota</taxon>
        <taxon>Bacilli</taxon>
        <taxon>Bacillales</taxon>
        <taxon>Bacillaceae</taxon>
        <taxon>Natronobacillus</taxon>
    </lineage>
</organism>
<evidence type="ECO:0000313" key="2">
    <source>
        <dbReference type="Proteomes" id="UP001084197"/>
    </source>
</evidence>
<dbReference type="Proteomes" id="UP001084197">
    <property type="component" value="Unassembled WGS sequence"/>
</dbReference>
<dbReference type="AlphaFoldDB" id="A0A9J6RBT4"/>
<keyword evidence="2" id="KW-1185">Reference proteome</keyword>